<gene>
    <name evidence="1" type="ORF">ACFQ1G_01355</name>
</gene>
<comment type="caution">
    <text evidence="1">The sequence shown here is derived from an EMBL/GenBank/DDBJ whole genome shotgun (WGS) entry which is preliminary data.</text>
</comment>
<reference evidence="2" key="1">
    <citation type="journal article" date="2019" name="Int. J. Syst. Evol. Microbiol.">
        <title>The Global Catalogue of Microorganisms (GCM) 10K type strain sequencing project: providing services to taxonomists for standard genome sequencing and annotation.</title>
        <authorList>
            <consortium name="The Broad Institute Genomics Platform"/>
            <consortium name="The Broad Institute Genome Sequencing Center for Infectious Disease"/>
            <person name="Wu L."/>
            <person name="Ma J."/>
        </authorList>
    </citation>
    <scope>NUCLEOTIDE SEQUENCE [LARGE SCALE GENOMIC DNA]</scope>
    <source>
        <strain evidence="2">CCUG 60898</strain>
    </source>
</reference>
<keyword evidence="2" id="KW-1185">Reference proteome</keyword>
<evidence type="ECO:0000313" key="2">
    <source>
        <dbReference type="Proteomes" id="UP001597100"/>
    </source>
</evidence>
<protein>
    <submittedName>
        <fullName evidence="1">Uncharacterized protein</fullName>
    </submittedName>
</protein>
<dbReference type="Proteomes" id="UP001597100">
    <property type="component" value="Unassembled WGS sequence"/>
</dbReference>
<dbReference type="RefSeq" id="WP_380736442.1">
    <property type="nucleotide sequence ID" value="NZ_JBHTJP010000025.1"/>
</dbReference>
<accession>A0ABW3ID15</accession>
<organism evidence="1 2">
    <name type="scientific">Salinimicrobium gaetbulicola</name>
    <dbReference type="NCBI Taxonomy" id="999702"/>
    <lineage>
        <taxon>Bacteria</taxon>
        <taxon>Pseudomonadati</taxon>
        <taxon>Bacteroidota</taxon>
        <taxon>Flavobacteriia</taxon>
        <taxon>Flavobacteriales</taxon>
        <taxon>Flavobacteriaceae</taxon>
        <taxon>Salinimicrobium</taxon>
    </lineage>
</organism>
<proteinExistence type="predicted"/>
<evidence type="ECO:0000313" key="1">
    <source>
        <dbReference type="EMBL" id="MFD0975425.1"/>
    </source>
</evidence>
<name>A0ABW3ID15_9FLAO</name>
<sequence>MRLLLINILLLISIQMRSQTDLGIGLVSIHFDDKTVLEFYSDTLSKESDRIIEFFDDKNINSWNIKGLDKQKEWLKPEVFWLDYYAFTFRCLTNSDNWFEIIVNNETEKSYWLKNTHSTEFKNWEEYLKDMFSVERHPSFPQQIRTEPTDNSQKLKYQGTDCFVVKSMNGDWIEITTPEYCDENFTDSKTAIKSGWIKWRKGNELMINYFTTS</sequence>
<dbReference type="EMBL" id="JBHTJP010000025">
    <property type="protein sequence ID" value="MFD0975425.1"/>
    <property type="molecule type" value="Genomic_DNA"/>
</dbReference>